<evidence type="ECO:0000256" key="6">
    <source>
        <dbReference type="RuleBase" id="RU361156"/>
    </source>
</evidence>
<sequence>MLTKSVVTSLLALSSLALQVTAVSHKQWSKRSDHLYLPKETSDYKTATAPNNVTIRYKNPGICETTPGVDSYSGYVDLTPDVHVFFWFFESRNNPASDPFTLWLNGGPGSDSLIGLFEENGPCMIDDNLTAVYNPYSWNNVSNMLYISQPVGTGFSYQKQGVGSFNPFSEDFHYNSSEWPATGRWPLYHVFQALLATVPKFDAKIGDLNAAREFNLFTESYGGHYGPAFFSYFYNQNLKIENGSMPGYPLNFNSLGIINGIIDESIQAEHYPEFAVNNTYGIKAYNDTVYSYAKFANNMFNGCLYQIDLCRAAAEGNTTYYHADAKITEAELTPGEMQICNEAADMCRDNVESPYYYYSGRGVYDIRHTYEDPTPPSNYPGYLNLGEVQDALGVTLNYSGSNGIYYAFQNTGDFIYPNFRLDLEYLLSQDVRVSLAYGDADYICNWFGGEAISLAIEYTHSDEFRAAGYEAMVVDGTEYGEVRQYGNFSFARIYESGHEVPYYQPVAALAYFNRTLYHYDIATGEEKITANLTTSGSANATHTNSFVPITSSFIQAFPSPIYPATTLAH</sequence>
<evidence type="ECO:0000256" key="2">
    <source>
        <dbReference type="ARBA" id="ARBA00022645"/>
    </source>
</evidence>
<dbReference type="InterPro" id="IPR001563">
    <property type="entry name" value="Peptidase_S10"/>
</dbReference>
<gene>
    <name evidence="7" type="ORF">ACET3X_005989</name>
</gene>
<dbReference type="RefSeq" id="XP_069306349.1">
    <property type="nucleotide sequence ID" value="XM_069452152.1"/>
</dbReference>
<dbReference type="EC" id="3.4.16.-" evidence="6"/>
<feature type="signal peptide" evidence="6">
    <location>
        <begin position="1"/>
        <end position="22"/>
    </location>
</feature>
<dbReference type="EMBL" id="JBHGVX010000005">
    <property type="protein sequence ID" value="KAL1795765.1"/>
    <property type="molecule type" value="Genomic_DNA"/>
</dbReference>
<dbReference type="PRINTS" id="PR00724">
    <property type="entry name" value="CRBOXYPTASEC"/>
</dbReference>
<dbReference type="PANTHER" id="PTHR11802:SF131">
    <property type="entry name" value="CARBOXYPEPTIDASE"/>
    <property type="match status" value="1"/>
</dbReference>
<accession>A0ABR3UH03</accession>
<keyword evidence="3 6" id="KW-0645">Protease</keyword>
<keyword evidence="5" id="KW-0325">Glycoprotein</keyword>
<keyword evidence="4 6" id="KW-0378">Hydrolase</keyword>
<dbReference type="Gene3D" id="3.40.50.1820">
    <property type="entry name" value="alpha/beta hydrolase"/>
    <property type="match status" value="1"/>
</dbReference>
<evidence type="ECO:0000256" key="5">
    <source>
        <dbReference type="ARBA" id="ARBA00023180"/>
    </source>
</evidence>
<name>A0ABR3UH03_9PLEO</name>
<keyword evidence="8" id="KW-1185">Reference proteome</keyword>
<evidence type="ECO:0000256" key="4">
    <source>
        <dbReference type="ARBA" id="ARBA00022801"/>
    </source>
</evidence>
<organism evidence="7 8">
    <name type="scientific">Alternaria dauci</name>
    <dbReference type="NCBI Taxonomy" id="48095"/>
    <lineage>
        <taxon>Eukaryota</taxon>
        <taxon>Fungi</taxon>
        <taxon>Dikarya</taxon>
        <taxon>Ascomycota</taxon>
        <taxon>Pezizomycotina</taxon>
        <taxon>Dothideomycetes</taxon>
        <taxon>Pleosporomycetidae</taxon>
        <taxon>Pleosporales</taxon>
        <taxon>Pleosporineae</taxon>
        <taxon>Pleosporaceae</taxon>
        <taxon>Alternaria</taxon>
        <taxon>Alternaria sect. Porri</taxon>
    </lineage>
</organism>
<dbReference type="SUPFAM" id="SSF53474">
    <property type="entry name" value="alpha/beta-Hydrolases"/>
    <property type="match status" value="1"/>
</dbReference>
<dbReference type="GeneID" id="96086311"/>
<feature type="chain" id="PRO_5044972600" description="Carboxypeptidase" evidence="6">
    <location>
        <begin position="23"/>
        <end position="569"/>
    </location>
</feature>
<protein>
    <recommendedName>
        <fullName evidence="6">Carboxypeptidase</fullName>
        <ecNumber evidence="6">3.4.16.-</ecNumber>
    </recommendedName>
</protein>
<dbReference type="Pfam" id="PF00450">
    <property type="entry name" value="Peptidase_S10"/>
    <property type="match status" value="1"/>
</dbReference>
<dbReference type="PANTHER" id="PTHR11802">
    <property type="entry name" value="SERINE PROTEASE FAMILY S10 SERINE CARBOXYPEPTIDASE"/>
    <property type="match status" value="1"/>
</dbReference>
<dbReference type="Proteomes" id="UP001578633">
    <property type="component" value="Chromosome 5"/>
</dbReference>
<dbReference type="PROSITE" id="PS00131">
    <property type="entry name" value="CARBOXYPEPT_SER_SER"/>
    <property type="match status" value="1"/>
</dbReference>
<comment type="caution">
    <text evidence="7">The sequence shown here is derived from an EMBL/GenBank/DDBJ whole genome shotgun (WGS) entry which is preliminary data.</text>
</comment>
<comment type="similarity">
    <text evidence="1 6">Belongs to the peptidase S10 family.</text>
</comment>
<reference evidence="7 8" key="1">
    <citation type="submission" date="2024-09" db="EMBL/GenBank/DDBJ databases">
        <title>T2T genomes of carrot and Alternaria dauci and their utility for understanding host-pathogen interaction during carrot leaf blight disease.</title>
        <authorList>
            <person name="Liu W."/>
            <person name="Xu S."/>
            <person name="Ou C."/>
            <person name="Liu X."/>
            <person name="Zhuang F."/>
            <person name="Deng X.W."/>
        </authorList>
    </citation>
    <scope>NUCLEOTIDE SEQUENCE [LARGE SCALE GENOMIC DNA]</scope>
    <source>
        <strain evidence="7 8">A2016</strain>
    </source>
</reference>
<evidence type="ECO:0000256" key="3">
    <source>
        <dbReference type="ARBA" id="ARBA00022670"/>
    </source>
</evidence>
<evidence type="ECO:0000313" key="7">
    <source>
        <dbReference type="EMBL" id="KAL1795765.1"/>
    </source>
</evidence>
<proteinExistence type="inferred from homology"/>
<dbReference type="InterPro" id="IPR018202">
    <property type="entry name" value="Ser_caboxypep_ser_AS"/>
</dbReference>
<keyword evidence="6" id="KW-0732">Signal</keyword>
<dbReference type="InterPro" id="IPR029058">
    <property type="entry name" value="AB_hydrolase_fold"/>
</dbReference>
<evidence type="ECO:0000313" key="8">
    <source>
        <dbReference type="Proteomes" id="UP001578633"/>
    </source>
</evidence>
<keyword evidence="2 6" id="KW-0121">Carboxypeptidase</keyword>
<evidence type="ECO:0000256" key="1">
    <source>
        <dbReference type="ARBA" id="ARBA00009431"/>
    </source>
</evidence>